<proteinExistence type="predicted"/>
<name>A0A316EEU2_9ACTN</name>
<dbReference type="RefSeq" id="WP_109603026.1">
    <property type="nucleotide sequence ID" value="NZ_BONA01000110.1"/>
</dbReference>
<accession>A0A316EEU2</accession>
<organism evidence="1 2">
    <name type="scientific">Actinoplanes xinjiangensis</name>
    <dbReference type="NCBI Taxonomy" id="512350"/>
    <lineage>
        <taxon>Bacteria</taxon>
        <taxon>Bacillati</taxon>
        <taxon>Actinomycetota</taxon>
        <taxon>Actinomycetes</taxon>
        <taxon>Micromonosporales</taxon>
        <taxon>Micromonosporaceae</taxon>
        <taxon>Actinoplanes</taxon>
    </lineage>
</organism>
<gene>
    <name evidence="1" type="ORF">BC793_1471</name>
</gene>
<keyword evidence="2" id="KW-1185">Reference proteome</keyword>
<reference evidence="1 2" key="1">
    <citation type="submission" date="2018-05" db="EMBL/GenBank/DDBJ databases">
        <title>Genomic Encyclopedia of Archaeal and Bacterial Type Strains, Phase II (KMG-II): from individual species to whole genera.</title>
        <authorList>
            <person name="Goeker M."/>
        </authorList>
    </citation>
    <scope>NUCLEOTIDE SEQUENCE [LARGE SCALE GENOMIC DNA]</scope>
    <source>
        <strain evidence="1 2">DSM 45184</strain>
    </source>
</reference>
<protein>
    <submittedName>
        <fullName evidence="1">Uncharacterized protein</fullName>
    </submittedName>
</protein>
<evidence type="ECO:0000313" key="2">
    <source>
        <dbReference type="Proteomes" id="UP000245697"/>
    </source>
</evidence>
<dbReference type="AlphaFoldDB" id="A0A316EEU2"/>
<comment type="caution">
    <text evidence="1">The sequence shown here is derived from an EMBL/GenBank/DDBJ whole genome shotgun (WGS) entry which is preliminary data.</text>
</comment>
<sequence length="197" mass="21083">MPSYVGSDLDTVVTAIVDLLADHDRSVPPYAIRDALVQLWQTRNPGLPVTQLTLDAAMVDAIIAGLVQQVTAPPAPTATTPAVWTGDVAGRLITALAMGVHCATMNLDQERLEVAQTLSAASAALIKVGSALRRAHGHEHQCLVLIDASTIDYTREAIEQTVDAISMGRWRIAGQNRIATLRLLTEAVALLDVPEHR</sequence>
<dbReference type="EMBL" id="QGGR01000047">
    <property type="protein sequence ID" value="PWK29087.1"/>
    <property type="molecule type" value="Genomic_DNA"/>
</dbReference>
<dbReference type="Proteomes" id="UP000245697">
    <property type="component" value="Unassembled WGS sequence"/>
</dbReference>
<evidence type="ECO:0000313" key="1">
    <source>
        <dbReference type="EMBL" id="PWK29087.1"/>
    </source>
</evidence>